<gene>
    <name evidence="3" type="ORF">E6Q80_03620</name>
</gene>
<evidence type="ECO:0000313" key="4">
    <source>
        <dbReference type="Proteomes" id="UP000321192"/>
    </source>
</evidence>
<protein>
    <submittedName>
        <fullName evidence="3">DedA family protein</fullName>
    </submittedName>
</protein>
<keyword evidence="1" id="KW-1133">Transmembrane helix</keyword>
<dbReference type="EMBL" id="SSFD01000049">
    <property type="protein sequence ID" value="TXH90050.1"/>
    <property type="molecule type" value="Genomic_DNA"/>
</dbReference>
<evidence type="ECO:0000259" key="2">
    <source>
        <dbReference type="Pfam" id="PF09335"/>
    </source>
</evidence>
<accession>A0A5C7T2X2</accession>
<proteinExistence type="predicted"/>
<name>A0A5C7T2X2_THASP</name>
<dbReference type="InterPro" id="IPR051311">
    <property type="entry name" value="DedA_domain"/>
</dbReference>
<comment type="caution">
    <text evidence="3">The sequence shown here is derived from an EMBL/GenBank/DDBJ whole genome shotgun (WGS) entry which is preliminary data.</text>
</comment>
<sequence>MKIFSPLYERTMVWSRHPRAPWFLGGLSFAESSFFPIPPDVMLAPMCLANPHRAWWFALLTTLTSVAGGLFGYLIGYYAFDLIEPWLRGSNYWGAYEQAVAWFDAWGFWAIFIAGFSPIPYKVFTIAAGVASMALLPFTLASLIGRGARFFLVAGLMAWGGERMEGALRKYVDRIGWVTVAAVVVGVLVYRAG</sequence>
<dbReference type="InterPro" id="IPR032816">
    <property type="entry name" value="VTT_dom"/>
</dbReference>
<keyword evidence="1" id="KW-0812">Transmembrane</keyword>
<evidence type="ECO:0000313" key="3">
    <source>
        <dbReference type="EMBL" id="TXH90050.1"/>
    </source>
</evidence>
<dbReference type="Pfam" id="PF09335">
    <property type="entry name" value="VTT_dom"/>
    <property type="match status" value="1"/>
</dbReference>
<dbReference type="PANTHER" id="PTHR42709">
    <property type="entry name" value="ALKALINE PHOSPHATASE LIKE PROTEIN"/>
    <property type="match status" value="1"/>
</dbReference>
<dbReference type="GO" id="GO:0005886">
    <property type="term" value="C:plasma membrane"/>
    <property type="evidence" value="ECO:0007669"/>
    <property type="project" value="TreeGrafter"/>
</dbReference>
<feature type="domain" description="VTT" evidence="2">
    <location>
        <begin position="53"/>
        <end position="157"/>
    </location>
</feature>
<feature type="transmembrane region" description="Helical" evidence="1">
    <location>
        <begin position="57"/>
        <end position="80"/>
    </location>
</feature>
<feature type="transmembrane region" description="Helical" evidence="1">
    <location>
        <begin position="101"/>
        <end position="121"/>
    </location>
</feature>
<dbReference type="PANTHER" id="PTHR42709:SF11">
    <property type="entry name" value="DEDA FAMILY PROTEIN"/>
    <property type="match status" value="1"/>
</dbReference>
<organism evidence="3 4">
    <name type="scientific">Thauera aminoaromatica</name>
    <dbReference type="NCBI Taxonomy" id="164330"/>
    <lineage>
        <taxon>Bacteria</taxon>
        <taxon>Pseudomonadati</taxon>
        <taxon>Pseudomonadota</taxon>
        <taxon>Betaproteobacteria</taxon>
        <taxon>Rhodocyclales</taxon>
        <taxon>Zoogloeaceae</taxon>
        <taxon>Thauera</taxon>
    </lineage>
</organism>
<dbReference type="AlphaFoldDB" id="A0A5C7T2X2"/>
<evidence type="ECO:0000256" key="1">
    <source>
        <dbReference type="SAM" id="Phobius"/>
    </source>
</evidence>
<dbReference type="Proteomes" id="UP000321192">
    <property type="component" value="Unassembled WGS sequence"/>
</dbReference>
<feature type="transmembrane region" description="Helical" evidence="1">
    <location>
        <begin position="171"/>
        <end position="190"/>
    </location>
</feature>
<reference evidence="3 4" key="1">
    <citation type="submission" date="2018-09" db="EMBL/GenBank/DDBJ databases">
        <title>Metagenome Assembled Genomes from an Advanced Water Purification Facility.</title>
        <authorList>
            <person name="Stamps B.W."/>
            <person name="Spear J.R."/>
        </authorList>
    </citation>
    <scope>NUCLEOTIDE SEQUENCE [LARGE SCALE GENOMIC DNA]</scope>
    <source>
        <strain evidence="3">Bin_27_1</strain>
    </source>
</reference>
<dbReference type="RefSeq" id="WP_276656965.1">
    <property type="nucleotide sequence ID" value="NZ_SSFD01000049.1"/>
</dbReference>
<keyword evidence="1" id="KW-0472">Membrane</keyword>
<feature type="transmembrane region" description="Helical" evidence="1">
    <location>
        <begin position="133"/>
        <end position="159"/>
    </location>
</feature>